<comment type="catalytic activity">
    <reaction evidence="1 6">
        <text>a beta-lactam + H2O = a substituted beta-amino acid</text>
        <dbReference type="Rhea" id="RHEA:20401"/>
        <dbReference type="ChEBI" id="CHEBI:15377"/>
        <dbReference type="ChEBI" id="CHEBI:35627"/>
        <dbReference type="ChEBI" id="CHEBI:140347"/>
        <dbReference type="EC" id="3.5.2.6"/>
    </reaction>
</comment>
<evidence type="ECO:0000256" key="1">
    <source>
        <dbReference type="ARBA" id="ARBA00001526"/>
    </source>
</evidence>
<evidence type="ECO:0000256" key="5">
    <source>
        <dbReference type="ARBA" id="ARBA00023251"/>
    </source>
</evidence>
<feature type="domain" description="Beta-lactamase class A catalytic" evidence="8">
    <location>
        <begin position="48"/>
        <end position="270"/>
    </location>
</feature>
<dbReference type="EMBL" id="JBHSGB010000017">
    <property type="protein sequence ID" value="MFC4656592.1"/>
    <property type="molecule type" value="Genomic_DNA"/>
</dbReference>
<dbReference type="GO" id="GO:0008800">
    <property type="term" value="F:beta-lactamase activity"/>
    <property type="evidence" value="ECO:0007669"/>
    <property type="project" value="UniProtKB-EC"/>
</dbReference>
<feature type="chain" id="PRO_5045377622" description="Beta-lactamase" evidence="7">
    <location>
        <begin position="27"/>
        <end position="310"/>
    </location>
</feature>
<dbReference type="Gene3D" id="3.40.710.10">
    <property type="entry name" value="DD-peptidase/beta-lactamase superfamily"/>
    <property type="match status" value="1"/>
</dbReference>
<evidence type="ECO:0000313" key="9">
    <source>
        <dbReference type="EMBL" id="MFC4656592.1"/>
    </source>
</evidence>
<dbReference type="InterPro" id="IPR012338">
    <property type="entry name" value="Beta-lactam/transpept-like"/>
</dbReference>
<dbReference type="PANTHER" id="PTHR35333">
    <property type="entry name" value="BETA-LACTAMASE"/>
    <property type="match status" value="1"/>
</dbReference>
<evidence type="ECO:0000259" key="8">
    <source>
        <dbReference type="Pfam" id="PF13354"/>
    </source>
</evidence>
<dbReference type="InterPro" id="IPR000871">
    <property type="entry name" value="Beta-lactam_class-A"/>
</dbReference>
<dbReference type="Proteomes" id="UP001595962">
    <property type="component" value="Unassembled WGS sequence"/>
</dbReference>
<evidence type="ECO:0000256" key="2">
    <source>
        <dbReference type="ARBA" id="ARBA00009009"/>
    </source>
</evidence>
<protein>
    <recommendedName>
        <fullName evidence="3 6">Beta-lactamase</fullName>
        <ecNumber evidence="3 6">3.5.2.6</ecNumber>
    </recommendedName>
</protein>
<name>A0ABV9JQR9_9GAMM</name>
<dbReference type="Pfam" id="PF13354">
    <property type="entry name" value="Beta-lactamase2"/>
    <property type="match status" value="1"/>
</dbReference>
<evidence type="ECO:0000313" key="10">
    <source>
        <dbReference type="Proteomes" id="UP001595962"/>
    </source>
</evidence>
<comment type="caution">
    <text evidence="9">The sequence shown here is derived from an EMBL/GenBank/DDBJ whole genome shotgun (WGS) entry which is preliminary data.</text>
</comment>
<sequence length="310" mass="34823">MPLLFTRFCFRWLIFGSVLLCWSVSADTLQQRIEQLTKGHKATVGVSVVDPWGYPVVELQGNTQFPLQSVFKLYQALHVLHLVQQQQLSLLQQVQIDRSRLLQNSWSPMLKKYTQPKFQLTVAQLLQYAVRDSDNNACDLLFGLTGGPAALEAYLRTLGIEEIQIRANEARMHSGWSVQFENWSSVGAASRVLQRFMSGQLLSAELQRQLWQWMSQSTTGLNRLRGQLPKTAIVAHKTGTSGVQAQIRAAANDTGVMLLPDGRTVLVTVFITASRESLDKDEALMAAIGRAVWDFYLQPPRYQGLTGMNN</sequence>
<dbReference type="PANTHER" id="PTHR35333:SF3">
    <property type="entry name" value="BETA-LACTAMASE-TYPE TRANSPEPTIDASE FOLD CONTAINING PROTEIN"/>
    <property type="match status" value="1"/>
</dbReference>
<dbReference type="RefSeq" id="WP_377335795.1">
    <property type="nucleotide sequence ID" value="NZ_JBHSGB010000017.1"/>
</dbReference>
<reference evidence="10" key="1">
    <citation type="journal article" date="2019" name="Int. J. Syst. Evol. Microbiol.">
        <title>The Global Catalogue of Microorganisms (GCM) 10K type strain sequencing project: providing services to taxonomists for standard genome sequencing and annotation.</title>
        <authorList>
            <consortium name="The Broad Institute Genomics Platform"/>
            <consortium name="The Broad Institute Genome Sequencing Center for Infectious Disease"/>
            <person name="Wu L."/>
            <person name="Ma J."/>
        </authorList>
    </citation>
    <scope>NUCLEOTIDE SEQUENCE [LARGE SCALE GENOMIC DNA]</scope>
    <source>
        <strain evidence="10">DT28</strain>
    </source>
</reference>
<dbReference type="InterPro" id="IPR045155">
    <property type="entry name" value="Beta-lactam_cat"/>
</dbReference>
<feature type="signal peptide" evidence="7">
    <location>
        <begin position="1"/>
        <end position="26"/>
    </location>
</feature>
<organism evidence="9 10">
    <name type="scientific">Rheinheimera marina</name>
    <dbReference type="NCBI Taxonomy" id="1774958"/>
    <lineage>
        <taxon>Bacteria</taxon>
        <taxon>Pseudomonadati</taxon>
        <taxon>Pseudomonadota</taxon>
        <taxon>Gammaproteobacteria</taxon>
        <taxon>Chromatiales</taxon>
        <taxon>Chromatiaceae</taxon>
        <taxon>Rheinheimera</taxon>
    </lineage>
</organism>
<proteinExistence type="inferred from homology"/>
<evidence type="ECO:0000256" key="3">
    <source>
        <dbReference type="ARBA" id="ARBA00012865"/>
    </source>
</evidence>
<evidence type="ECO:0000256" key="6">
    <source>
        <dbReference type="RuleBase" id="RU361140"/>
    </source>
</evidence>
<dbReference type="NCBIfam" id="NF033103">
    <property type="entry name" value="bla_class_A"/>
    <property type="match status" value="1"/>
</dbReference>
<keyword evidence="4 6" id="KW-0378">Hydrolase</keyword>
<dbReference type="EC" id="3.5.2.6" evidence="3 6"/>
<dbReference type="PROSITE" id="PS00146">
    <property type="entry name" value="BETA_LACTAMASE_A"/>
    <property type="match status" value="1"/>
</dbReference>
<gene>
    <name evidence="9" type="primary">bla</name>
    <name evidence="9" type="ORF">ACFO3I_16355</name>
</gene>
<evidence type="ECO:0000256" key="7">
    <source>
        <dbReference type="SAM" id="SignalP"/>
    </source>
</evidence>
<dbReference type="SUPFAM" id="SSF56601">
    <property type="entry name" value="beta-lactamase/transpeptidase-like"/>
    <property type="match status" value="1"/>
</dbReference>
<accession>A0ABV9JQR9</accession>
<keyword evidence="10" id="KW-1185">Reference proteome</keyword>
<evidence type="ECO:0000256" key="4">
    <source>
        <dbReference type="ARBA" id="ARBA00022801"/>
    </source>
</evidence>
<dbReference type="InterPro" id="IPR023650">
    <property type="entry name" value="Beta-lactam_class-A_AS"/>
</dbReference>
<comment type="similarity">
    <text evidence="2 6">Belongs to the class-A beta-lactamase family.</text>
</comment>
<keyword evidence="5 6" id="KW-0046">Antibiotic resistance</keyword>
<keyword evidence="7" id="KW-0732">Signal</keyword>
<dbReference type="PRINTS" id="PR00118">
    <property type="entry name" value="BLACTAMASEA"/>
</dbReference>